<dbReference type="PATRIC" id="fig|1294142.3.peg.875"/>
<accession>U2Q606</accession>
<sequence>MKNYAISKLISLILLTSTSWILSFNLSRVQNNYDGDTNFFKFFEHTNPIIAKFSEINLPKEVAAKTEVSISKEEPKVSKQPTESSSIPKYGDLINWSKASNLIPKGTTVKVIDLATKKTFNIQRTFGTNHLDGEASSTSDTSIIKSIWGGFSWERRPIIVNINELYIAASMTAMPHAGVDSKEAIKTVDNRSDGYGTGENLDMIKNNGMDGVIDIHFKDSTRHKDNKPDPQHQAAILLSSGK</sequence>
<dbReference type="OrthoDB" id="529831at2"/>
<dbReference type="STRING" id="1294142.CINTURNW_0876"/>
<organism evidence="1 2">
    <name type="scientific">Clostridium intestinale URNW</name>
    <dbReference type="NCBI Taxonomy" id="1294142"/>
    <lineage>
        <taxon>Bacteria</taxon>
        <taxon>Bacillati</taxon>
        <taxon>Bacillota</taxon>
        <taxon>Clostridia</taxon>
        <taxon>Eubacteriales</taxon>
        <taxon>Clostridiaceae</taxon>
        <taxon>Clostridium</taxon>
    </lineage>
</organism>
<reference evidence="1 2" key="1">
    <citation type="journal article" date="2013" name="Genome Announc.">
        <title>Draft Genome Sequence of the Hydrogen- and Ethanol-Producing Bacterium Clostridium intestinale Strain URNW.</title>
        <authorList>
            <person name="Lal S."/>
            <person name="Ramachandran U."/>
            <person name="Zhang X."/>
            <person name="Sparling R."/>
            <person name="Levin D.B."/>
        </authorList>
    </citation>
    <scope>NUCLEOTIDE SEQUENCE [LARGE SCALE GENOMIC DNA]</scope>
    <source>
        <strain evidence="1 2">URNW</strain>
    </source>
</reference>
<dbReference type="RefSeq" id="WP_021800915.1">
    <property type="nucleotide sequence ID" value="NZ_KI273145.1"/>
</dbReference>
<dbReference type="AlphaFoldDB" id="U2Q606"/>
<evidence type="ECO:0000313" key="1">
    <source>
        <dbReference type="EMBL" id="ERK31569.1"/>
    </source>
</evidence>
<evidence type="ECO:0000313" key="2">
    <source>
        <dbReference type="Proteomes" id="UP000016721"/>
    </source>
</evidence>
<dbReference type="eggNOG" id="COG1388">
    <property type="taxonomic scope" value="Bacteria"/>
</dbReference>
<protein>
    <submittedName>
        <fullName evidence="1">Uncharacterized protein</fullName>
    </submittedName>
</protein>
<proteinExistence type="predicted"/>
<dbReference type="Proteomes" id="UP000016721">
    <property type="component" value="Unassembled WGS sequence"/>
</dbReference>
<dbReference type="HOGENOM" id="CLU_1145634_0_0_9"/>
<dbReference type="EMBL" id="APJA01000009">
    <property type="protein sequence ID" value="ERK31569.1"/>
    <property type="molecule type" value="Genomic_DNA"/>
</dbReference>
<gene>
    <name evidence="1" type="ORF">CINTURNW_0876</name>
</gene>
<name>U2Q606_9CLOT</name>
<comment type="caution">
    <text evidence="1">The sequence shown here is derived from an EMBL/GenBank/DDBJ whole genome shotgun (WGS) entry which is preliminary data.</text>
</comment>
<keyword evidence="2" id="KW-1185">Reference proteome</keyword>